<evidence type="ECO:0000313" key="4">
    <source>
        <dbReference type="Proteomes" id="UP001055159"/>
    </source>
</evidence>
<dbReference type="EMBL" id="JACKRN010000854">
    <property type="protein sequence ID" value="MCV7073317.1"/>
    <property type="molecule type" value="Genomic_DNA"/>
</dbReference>
<keyword evidence="1" id="KW-0812">Transmembrane</keyword>
<reference evidence="2" key="2">
    <citation type="journal article" date="2022" name="BMC Genomics">
        <title>Comparative genome analysis of mycobacteria focusing on tRNA and non-coding RNA.</title>
        <authorList>
            <person name="Behra P.R.K."/>
            <person name="Pettersson B.M.F."/>
            <person name="Ramesh M."/>
            <person name="Das S."/>
            <person name="Dasgupta S."/>
            <person name="Kirsebom L.A."/>
        </authorList>
    </citation>
    <scope>NUCLEOTIDE SEQUENCE</scope>
    <source>
        <strain evidence="2">DSM 45406</strain>
    </source>
</reference>
<reference evidence="2" key="1">
    <citation type="submission" date="2020-07" db="EMBL/GenBank/DDBJ databases">
        <authorList>
            <person name="Pettersson B.M.F."/>
            <person name="Behra P.R.K."/>
            <person name="Ramesh M."/>
            <person name="Das S."/>
            <person name="Dasgupta S."/>
            <person name="Kirsebom L.A."/>
        </authorList>
    </citation>
    <scope>NUCLEOTIDE SEQUENCE</scope>
    <source>
        <strain evidence="2">DSM 45406</strain>
    </source>
</reference>
<sequence>MEDPTTPWLIAEATATAGVPASWAWVTLVLGAAVVLVGGVLIALI</sequence>
<dbReference type="RefSeq" id="WP_239735311.1">
    <property type="nucleotide sequence ID" value="NZ_CP092427.2"/>
</dbReference>
<name>A0A9X3BR93_9MYCO</name>
<dbReference type="Proteomes" id="UP001140272">
    <property type="component" value="Unassembled WGS sequence"/>
</dbReference>
<evidence type="ECO:0000313" key="5">
    <source>
        <dbReference type="Proteomes" id="UP001140272"/>
    </source>
</evidence>
<keyword evidence="1" id="KW-0472">Membrane</keyword>
<dbReference type="EMBL" id="CP092427">
    <property type="protein sequence ID" value="ULP35132.1"/>
    <property type="molecule type" value="Genomic_DNA"/>
</dbReference>
<dbReference type="AlphaFoldDB" id="A0A9X3BR93"/>
<proteinExistence type="predicted"/>
<organism evidence="2 5">
    <name type="scientific">Mycolicibacterium rufum</name>
    <dbReference type="NCBI Taxonomy" id="318424"/>
    <lineage>
        <taxon>Bacteria</taxon>
        <taxon>Bacillati</taxon>
        <taxon>Actinomycetota</taxon>
        <taxon>Actinomycetes</taxon>
        <taxon>Mycobacteriales</taxon>
        <taxon>Mycobacteriaceae</taxon>
        <taxon>Mycolicibacterium</taxon>
    </lineage>
</organism>
<evidence type="ECO:0000313" key="2">
    <source>
        <dbReference type="EMBL" id="MCV7073317.1"/>
    </source>
</evidence>
<keyword evidence="1" id="KW-1133">Transmembrane helix</keyword>
<evidence type="ECO:0000313" key="3">
    <source>
        <dbReference type="EMBL" id="ULP35132.1"/>
    </source>
</evidence>
<reference evidence="3" key="3">
    <citation type="submission" date="2022-08" db="EMBL/GenBank/DDBJ databases">
        <title>Whole genome sequencing of non-tuberculosis mycobacteria type-strains.</title>
        <authorList>
            <person name="Igarashi Y."/>
            <person name="Osugi A."/>
            <person name="Mitarai S."/>
        </authorList>
    </citation>
    <scope>NUCLEOTIDE SEQUENCE</scope>
    <source>
        <strain evidence="3">JCM 16372</strain>
    </source>
</reference>
<protein>
    <submittedName>
        <fullName evidence="2">Uncharacterized protein</fullName>
    </submittedName>
</protein>
<dbReference type="Proteomes" id="UP001055159">
    <property type="component" value="Chromosome"/>
</dbReference>
<accession>A0A9X3BR93</accession>
<evidence type="ECO:0000256" key="1">
    <source>
        <dbReference type="SAM" id="Phobius"/>
    </source>
</evidence>
<feature type="transmembrane region" description="Helical" evidence="1">
    <location>
        <begin position="23"/>
        <end position="44"/>
    </location>
</feature>
<keyword evidence="4" id="KW-1185">Reference proteome</keyword>
<gene>
    <name evidence="2" type="ORF">H7H73_26380</name>
    <name evidence="3" type="ORF">MJO55_17710</name>
</gene>